<protein>
    <submittedName>
        <fullName evidence="1">Uncharacterized protein</fullName>
    </submittedName>
</protein>
<proteinExistence type="predicted"/>
<keyword evidence="2" id="KW-1185">Reference proteome</keyword>
<comment type="caution">
    <text evidence="1">The sequence shown here is derived from an EMBL/GenBank/DDBJ whole genome shotgun (WGS) entry which is preliminary data.</text>
</comment>
<evidence type="ECO:0000313" key="1">
    <source>
        <dbReference type="EMBL" id="GAA0506836.1"/>
    </source>
</evidence>
<dbReference type="EMBL" id="BAAADB010000011">
    <property type="protein sequence ID" value="GAA0506836.1"/>
    <property type="molecule type" value="Genomic_DNA"/>
</dbReference>
<sequence length="115" mass="11983">MPRSIRAPGLESGRKVAIRAAPAGLTRTRMDRLTNAVLSGRSDPESGPAAWEPRGRSGVALAARCVGVNATDGRPYDPDCDVTGNARVVAGLAVDRLSPCPAFRHESLPAGCGFE</sequence>
<dbReference type="Proteomes" id="UP001500191">
    <property type="component" value="Unassembled WGS sequence"/>
</dbReference>
<name>A0ABN1BX67_9DEIO</name>
<reference evidence="1 2" key="1">
    <citation type="journal article" date="2019" name="Int. J. Syst. Evol. Microbiol.">
        <title>The Global Catalogue of Microorganisms (GCM) 10K type strain sequencing project: providing services to taxonomists for standard genome sequencing and annotation.</title>
        <authorList>
            <consortium name="The Broad Institute Genomics Platform"/>
            <consortium name="The Broad Institute Genome Sequencing Center for Infectious Disease"/>
            <person name="Wu L."/>
            <person name="Ma J."/>
        </authorList>
    </citation>
    <scope>NUCLEOTIDE SEQUENCE [LARGE SCALE GENOMIC DNA]</scope>
    <source>
        <strain evidence="1 2">JCM 14368</strain>
    </source>
</reference>
<gene>
    <name evidence="1" type="ORF">GCM10008937_13340</name>
</gene>
<evidence type="ECO:0000313" key="2">
    <source>
        <dbReference type="Proteomes" id="UP001500191"/>
    </source>
</evidence>
<accession>A0ABN1BX67</accession>
<organism evidence="1 2">
    <name type="scientific">Deinococcus depolymerans</name>
    <dbReference type="NCBI Taxonomy" id="392408"/>
    <lineage>
        <taxon>Bacteria</taxon>
        <taxon>Thermotogati</taxon>
        <taxon>Deinococcota</taxon>
        <taxon>Deinococci</taxon>
        <taxon>Deinococcales</taxon>
        <taxon>Deinococcaceae</taxon>
        <taxon>Deinococcus</taxon>
    </lineage>
</organism>